<dbReference type="Pfam" id="PF07498">
    <property type="entry name" value="Rho_N"/>
    <property type="match status" value="1"/>
</dbReference>
<proteinExistence type="predicted"/>
<keyword evidence="3" id="KW-1185">Reference proteome</keyword>
<gene>
    <name evidence="4" type="primary">LOC136078580</name>
</gene>
<dbReference type="RefSeq" id="XP_065650430.1">
    <property type="nucleotide sequence ID" value="XM_065794358.1"/>
</dbReference>
<organism evidence="3 4">
    <name type="scientific">Hydra vulgaris</name>
    <name type="common">Hydra</name>
    <name type="synonym">Hydra attenuata</name>
    <dbReference type="NCBI Taxonomy" id="6087"/>
    <lineage>
        <taxon>Eukaryota</taxon>
        <taxon>Metazoa</taxon>
        <taxon>Cnidaria</taxon>
        <taxon>Hydrozoa</taxon>
        <taxon>Hydroidolina</taxon>
        <taxon>Anthoathecata</taxon>
        <taxon>Aplanulata</taxon>
        <taxon>Hydridae</taxon>
        <taxon>Hydra</taxon>
    </lineage>
</organism>
<dbReference type="PANTHER" id="PTHR31511">
    <property type="entry name" value="PROTEIN CBG23764"/>
    <property type="match status" value="1"/>
</dbReference>
<feature type="domain" description="Rho termination factor-like N-terminal" evidence="2">
    <location>
        <begin position="112"/>
        <end position="154"/>
    </location>
</feature>
<evidence type="ECO:0000259" key="2">
    <source>
        <dbReference type="SMART" id="SM00959"/>
    </source>
</evidence>
<name>A0ABM4BMX6_HYDVU</name>
<evidence type="ECO:0000256" key="1">
    <source>
        <dbReference type="SAM" id="MobiDB-lite"/>
    </source>
</evidence>
<reference evidence="4" key="1">
    <citation type="submission" date="2025-08" db="UniProtKB">
        <authorList>
            <consortium name="RefSeq"/>
        </authorList>
    </citation>
    <scope>IDENTIFICATION</scope>
</reference>
<dbReference type="SMART" id="SM00959">
    <property type="entry name" value="Rho_N"/>
    <property type="match status" value="1"/>
</dbReference>
<dbReference type="InterPro" id="IPR011112">
    <property type="entry name" value="Rho-like_N"/>
</dbReference>
<dbReference type="Proteomes" id="UP001652625">
    <property type="component" value="Chromosome 03"/>
</dbReference>
<evidence type="ECO:0000313" key="4">
    <source>
        <dbReference type="RefSeq" id="XP_065650430.1"/>
    </source>
</evidence>
<sequence>MTEVKEVNDKRLDGRPRIHPAKEANEKKTIKPRIYREKQEEKKEIDPKYERLRTIKKKPVTVKLPNMKKNKNVRECDITMELSNDYLPFSNRTVKIEKDENENEKKISCFIKMENKNVTESKQIAKERKIKYYNRMRKSDLIRALQSTSVEQRNILDEHIPDSNQTSLWIDLQHRHRQFCMLQDQVGFVSVENMDINTIEYNPIKAKSYIPLDINLATKNAINNIKNEDNLKDNHPERVDKELKNKAEKMNWDKIEIPVSLNQITQFEKIVMRRQYRYQCQWFDSEESLSKHILYCETHVYADFESFIKPIYACEPNPDDFYTKQHQRHIPSSFCYYIKCFDESFYQSSPVTFTASSETDGVAQIFVDSLEEDIIKIYNKIKFPKGMIFTDENNDDFNAACHNSLFHSLSGYDSHLFIKKLSGGKLSCIPNNKEKYISLSRKIKVGELINKEGKKVEVKRELRFLDNLLLKKDVYPYDWVDSINRFNETQLPPKESFFSRLNSERINVLLLADVFENFRDLCINNYGLDPAWYYTAPGLAWNAALNKTEIKLELLSDYDMILKIKKGIRDGNSMTSNRLGTSNNKYIGDAYDQSKPSTYVQYLDANILHGWAVSKPLPTLGFK</sequence>
<protein>
    <submittedName>
        <fullName evidence="4">Uncharacterized protein LOC136078580</fullName>
    </submittedName>
</protein>
<dbReference type="PANTHER" id="PTHR31511:SF12">
    <property type="entry name" value="RHO TERMINATION FACTOR N-TERMINAL DOMAIN-CONTAINING PROTEIN"/>
    <property type="match status" value="1"/>
</dbReference>
<feature type="region of interest" description="Disordered" evidence="1">
    <location>
        <begin position="1"/>
        <end position="31"/>
    </location>
</feature>
<evidence type="ECO:0000313" key="3">
    <source>
        <dbReference type="Proteomes" id="UP001652625"/>
    </source>
</evidence>
<dbReference type="Gene3D" id="1.10.720.10">
    <property type="match status" value="1"/>
</dbReference>
<accession>A0ABM4BMX6</accession>
<dbReference type="GeneID" id="136078580"/>